<dbReference type="Gene3D" id="3.40.50.300">
    <property type="entry name" value="P-loop containing nucleotide triphosphate hydrolases"/>
    <property type="match status" value="1"/>
</dbReference>
<organism evidence="5 6">
    <name type="scientific">Candidatus Carbonibacillus altaicus</name>
    <dbReference type="NCBI Taxonomy" id="2163959"/>
    <lineage>
        <taxon>Bacteria</taxon>
        <taxon>Bacillati</taxon>
        <taxon>Bacillota</taxon>
        <taxon>Bacilli</taxon>
        <taxon>Bacillales</taxon>
        <taxon>Candidatus Carbonibacillus</taxon>
    </lineage>
</organism>
<keyword evidence="3 5" id="KW-0067">ATP-binding</keyword>
<evidence type="ECO:0000256" key="3">
    <source>
        <dbReference type="ARBA" id="ARBA00022840"/>
    </source>
</evidence>
<dbReference type="PANTHER" id="PTHR42781">
    <property type="entry name" value="SPERMIDINE/PUTRESCINE IMPORT ATP-BINDING PROTEIN POTA"/>
    <property type="match status" value="1"/>
</dbReference>
<dbReference type="PROSITE" id="PS00211">
    <property type="entry name" value="ABC_TRANSPORTER_1"/>
    <property type="match status" value="1"/>
</dbReference>
<dbReference type="InterPro" id="IPR003593">
    <property type="entry name" value="AAA+_ATPase"/>
</dbReference>
<dbReference type="Proteomes" id="UP000244338">
    <property type="component" value="Unassembled WGS sequence"/>
</dbReference>
<dbReference type="Pfam" id="PF00005">
    <property type="entry name" value="ABC_tran"/>
    <property type="match status" value="1"/>
</dbReference>
<dbReference type="GO" id="GO:0005524">
    <property type="term" value="F:ATP binding"/>
    <property type="evidence" value="ECO:0007669"/>
    <property type="project" value="UniProtKB-KW"/>
</dbReference>
<evidence type="ECO:0000259" key="4">
    <source>
        <dbReference type="PROSITE" id="PS50893"/>
    </source>
</evidence>
<evidence type="ECO:0000256" key="2">
    <source>
        <dbReference type="ARBA" id="ARBA00022741"/>
    </source>
</evidence>
<gene>
    <name evidence="5" type="ORF">BSOLF_0172</name>
</gene>
<evidence type="ECO:0000256" key="1">
    <source>
        <dbReference type="ARBA" id="ARBA00022448"/>
    </source>
</evidence>
<feature type="domain" description="ABC transporter" evidence="4">
    <location>
        <begin position="1"/>
        <end position="216"/>
    </location>
</feature>
<comment type="caution">
    <text evidence="5">The sequence shown here is derived from an EMBL/GenBank/DDBJ whole genome shotgun (WGS) entry which is preliminary data.</text>
</comment>
<sequence>MLYMNVIKQLDTLQLQVELTFYQEITALVGPSGSGKTTLLNMIAGLIHPERGMIRFQEQTFYETGKKPIPPEHRQIGYVFQDYALFPHKTVSQNLFYGTPKNEPWSDEEKNELINRAGIGHLLDRYPANLSGGEKQRVALLRALFSRPRLLLLDEPFAALDTDIKASMRRIFLNVWSYQHLPAVIVTHDLEEARLLAKRMIFIRNGQVERDEYTRRD</sequence>
<dbReference type="SUPFAM" id="SSF52540">
    <property type="entry name" value="P-loop containing nucleoside triphosphate hydrolases"/>
    <property type="match status" value="1"/>
</dbReference>
<dbReference type="GO" id="GO:0016887">
    <property type="term" value="F:ATP hydrolysis activity"/>
    <property type="evidence" value="ECO:0007669"/>
    <property type="project" value="InterPro"/>
</dbReference>
<dbReference type="PANTHER" id="PTHR42781:SF4">
    <property type="entry name" value="SPERMIDINE_PUTRESCINE IMPORT ATP-BINDING PROTEIN POTA"/>
    <property type="match status" value="1"/>
</dbReference>
<dbReference type="InterPro" id="IPR050093">
    <property type="entry name" value="ABC_SmlMolc_Importer"/>
</dbReference>
<keyword evidence="1" id="KW-0813">Transport</keyword>
<dbReference type="EMBL" id="PEBX01000027">
    <property type="protein sequence ID" value="PTQ56465.1"/>
    <property type="molecule type" value="Genomic_DNA"/>
</dbReference>
<accession>A0A2R6Y1E8</accession>
<reference evidence="6" key="1">
    <citation type="journal article" date="2018" name="Sci. Rep.">
        <title>Lignite coal burning seam in the remote Altai Mountains harbors a hydrogen-driven thermophilic microbial community.</title>
        <authorList>
            <person name="Kadnikov V.V."/>
            <person name="Mardanov A.V."/>
            <person name="Ivasenko D.A."/>
            <person name="Antsiferov D.V."/>
            <person name="Beletsky A.V."/>
            <person name="Karnachuk O.V."/>
            <person name="Ravin N.V."/>
        </authorList>
    </citation>
    <scope>NUCLEOTIDE SEQUENCE [LARGE SCALE GENOMIC DNA]</scope>
</reference>
<evidence type="ECO:0000313" key="5">
    <source>
        <dbReference type="EMBL" id="PTQ56465.1"/>
    </source>
</evidence>
<proteinExistence type="predicted"/>
<protein>
    <submittedName>
        <fullName evidence="5">Molybdenum transport ATP-binding protein ModC</fullName>
    </submittedName>
</protein>
<dbReference type="PROSITE" id="PS50893">
    <property type="entry name" value="ABC_TRANSPORTER_2"/>
    <property type="match status" value="1"/>
</dbReference>
<dbReference type="AlphaFoldDB" id="A0A2R6Y1E8"/>
<name>A0A2R6Y1E8_9BACL</name>
<dbReference type="InterPro" id="IPR027417">
    <property type="entry name" value="P-loop_NTPase"/>
</dbReference>
<keyword evidence="2" id="KW-0547">Nucleotide-binding</keyword>
<evidence type="ECO:0000313" key="6">
    <source>
        <dbReference type="Proteomes" id="UP000244338"/>
    </source>
</evidence>
<dbReference type="SMART" id="SM00382">
    <property type="entry name" value="AAA"/>
    <property type="match status" value="1"/>
</dbReference>
<dbReference type="InterPro" id="IPR003439">
    <property type="entry name" value="ABC_transporter-like_ATP-bd"/>
</dbReference>
<dbReference type="InterPro" id="IPR017871">
    <property type="entry name" value="ABC_transporter-like_CS"/>
</dbReference>